<dbReference type="GeneID" id="15613213"/>
<dbReference type="GO" id="GO:0008234">
    <property type="term" value="F:cysteine-type peptidase activity"/>
    <property type="evidence" value="ECO:0007669"/>
    <property type="project" value="UniProtKB-KW"/>
</dbReference>
<dbReference type="Pfam" id="PF03290">
    <property type="entry name" value="Peptidase_C57"/>
    <property type="match status" value="1"/>
</dbReference>
<dbReference type="RefSeq" id="YP_008004293.1">
    <property type="nucleotide sequence ID" value="NC_021248.1"/>
</dbReference>
<organism evidence="6 7">
    <name type="scientific">Choristoneura biennis entomopoxvirus</name>
    <name type="common">CbEPV</name>
    <dbReference type="NCBI Taxonomy" id="10288"/>
    <lineage>
        <taxon>Viruses</taxon>
        <taxon>Varidnaviria</taxon>
        <taxon>Bamfordvirae</taxon>
        <taxon>Nucleocytoviricota</taxon>
        <taxon>Pokkesviricetes</taxon>
        <taxon>Chitovirales</taxon>
        <taxon>Poxviridae</taxon>
        <taxon>Entomopoxvirinae</taxon>
        <taxon>Betaentomopoxvirus</taxon>
        <taxon>Betaentomopoxvirus cbiennis</taxon>
    </lineage>
</organism>
<evidence type="ECO:0000313" key="6">
    <source>
        <dbReference type="EMBL" id="CCU55791.1"/>
    </source>
</evidence>
<proteinExistence type="predicted"/>
<accession>A0A916KPS4</accession>
<dbReference type="OrthoDB" id="3079at10239"/>
<name>A0A916KPS4_CBEPV</name>
<keyword evidence="4" id="KW-0788">Thiol protease</keyword>
<dbReference type="GO" id="GO:0044423">
    <property type="term" value="C:virion component"/>
    <property type="evidence" value="ECO:0007669"/>
    <property type="project" value="UniProtKB-KW"/>
</dbReference>
<dbReference type="InterPro" id="IPR004970">
    <property type="entry name" value="Peptidase_C57"/>
</dbReference>
<dbReference type="Proteomes" id="UP000792220">
    <property type="component" value="Genome"/>
</dbReference>
<keyword evidence="5" id="KW-0946">Virion</keyword>
<evidence type="ECO:0000256" key="5">
    <source>
        <dbReference type="ARBA" id="ARBA00022844"/>
    </source>
</evidence>
<gene>
    <name evidence="6" type="ORF">CHBEV_223</name>
</gene>
<sequence>MNNKIRRFPNKNLKMPESGINFMSLLFFSKIDNMVYFINPIKYNTNANIAILEKIDDDDETRGKVTFIPIKYLEILYKELVMDPEHINTIDFENNIKRKFFLFWTLKNYLQEKNININTFITSKKYKGIPLVYMRKSFLKSELSKTRDFSTFATIYDDLDAQIGIPPMGFNPKPKSYPRKHDKSTWLSSGDIYNCIYPLTLVNTDYDYFHLVLFERADKNIAIVASSMKTYRLEEKVKYFLNNDNKRFFMFPIIYNDHFTCCVIDKYFDKDKKAVYFFNSSGYIPELIKQNKKYMFVESDMTIKSHKHYVSIPNTNYIYVYIDILTEYLNNIFNNINYCFFNTFELQYDSPDCGMFNIIFLYYIVYFNIKSKFEFKKLYYSMSFIGDLLASSYRGALFISRYDINNIEDFKNNLEIFNIKNKKFVELIDMYKKNSNRITKVCGKIKNDYDTYIQNENIT</sequence>
<protein>
    <submittedName>
        <fullName evidence="6">Virion core cysteine protease</fullName>
    </submittedName>
</protein>
<keyword evidence="3" id="KW-0378">Hydrolase</keyword>
<keyword evidence="2 6" id="KW-0645">Protease</keyword>
<evidence type="ECO:0000256" key="3">
    <source>
        <dbReference type="ARBA" id="ARBA00022801"/>
    </source>
</evidence>
<evidence type="ECO:0000256" key="4">
    <source>
        <dbReference type="ARBA" id="ARBA00022807"/>
    </source>
</evidence>
<evidence type="ECO:0000313" key="7">
    <source>
        <dbReference type="Proteomes" id="UP000792220"/>
    </source>
</evidence>
<organismHost>
    <name type="scientific">Choristoneura fumiferana</name>
    <name type="common">Spruce budworm moth</name>
    <name type="synonym">Archips fumiferana</name>
    <dbReference type="NCBI Taxonomy" id="7141"/>
</organismHost>
<dbReference type="KEGG" id="vg:15613213"/>
<keyword evidence="7" id="KW-1185">Reference proteome</keyword>
<dbReference type="GO" id="GO:0006508">
    <property type="term" value="P:proteolysis"/>
    <property type="evidence" value="ECO:0007669"/>
    <property type="project" value="UniProtKB-KW"/>
</dbReference>
<comment type="subcellular location">
    <subcellularLocation>
        <location evidence="1">Virion</location>
    </subcellularLocation>
</comment>
<dbReference type="EMBL" id="HF679132">
    <property type="protein sequence ID" value="CCU55791.1"/>
    <property type="molecule type" value="Genomic_DNA"/>
</dbReference>
<evidence type="ECO:0000256" key="2">
    <source>
        <dbReference type="ARBA" id="ARBA00022670"/>
    </source>
</evidence>
<evidence type="ECO:0000256" key="1">
    <source>
        <dbReference type="ARBA" id="ARBA00004328"/>
    </source>
</evidence>
<reference evidence="6" key="1">
    <citation type="journal article" date="2013" name="J. Virol.">
        <title>New Insights into the Evolution of Entomopoxvirinae from the Complete Genome Sequences of Four Entomopoxviruses Infecting Adoxophyes honmai, Choristoneura biennis, Choristoneura rosaceana, and Mythimna separata.</title>
        <authorList>
            <person name="Theze J."/>
            <person name="Takatsuka J."/>
            <person name="Li Z."/>
            <person name="Gallais J."/>
            <person name="Doucet D."/>
            <person name="Arif B."/>
            <person name="Nakai M."/>
            <person name="Herniou E.A."/>
        </authorList>
    </citation>
    <scope>NUCLEOTIDE SEQUENCE</scope>
</reference>